<evidence type="ECO:0000256" key="1">
    <source>
        <dbReference type="SAM" id="Phobius"/>
    </source>
</evidence>
<reference evidence="4" key="1">
    <citation type="submission" date="2016-10" db="EMBL/GenBank/DDBJ databases">
        <authorList>
            <person name="Varghese N."/>
            <person name="Submissions S."/>
        </authorList>
    </citation>
    <scope>NUCLEOTIDE SEQUENCE [LARGE SCALE GENOMIC DNA]</scope>
    <source>
        <strain evidence="4">DSM 16471</strain>
    </source>
</reference>
<evidence type="ECO:0000259" key="2">
    <source>
        <dbReference type="Pfam" id="PF12158"/>
    </source>
</evidence>
<keyword evidence="1" id="KW-0472">Membrane</keyword>
<feature type="domain" description="DUF3592" evidence="2">
    <location>
        <begin position="64"/>
        <end position="123"/>
    </location>
</feature>
<gene>
    <name evidence="3" type="ORF">SAMN04488008_104409</name>
</gene>
<proteinExistence type="predicted"/>
<feature type="transmembrane region" description="Helical" evidence="1">
    <location>
        <begin position="127"/>
        <end position="146"/>
    </location>
</feature>
<evidence type="ECO:0000313" key="4">
    <source>
        <dbReference type="Proteomes" id="UP000198990"/>
    </source>
</evidence>
<protein>
    <recommendedName>
        <fullName evidence="2">DUF3592 domain-containing protein</fullName>
    </recommendedName>
</protein>
<keyword evidence="1" id="KW-0812">Transmembrane</keyword>
<dbReference type="RefSeq" id="WP_091624290.1">
    <property type="nucleotide sequence ID" value="NZ_FNZN01000004.1"/>
</dbReference>
<evidence type="ECO:0000313" key="3">
    <source>
        <dbReference type="EMBL" id="SEL64259.1"/>
    </source>
</evidence>
<keyword evidence="1" id="KW-1133">Transmembrane helix</keyword>
<sequence length="161" mass="18697">MGYLEFLSQFEMAGIILQLVVLPLLVMKLRLFWWAKQSMQWPKVNGKVMKGIIFRMPRSLDFLFTYEINGTTYQGYKPFFYNSYKTLNVKKVSNLMDTYPEGKQVVVYYNPSNHKIATLEPGRMDGVLGALALLFLLFALGFISFYNPYLLVKLIDHVSKL</sequence>
<feature type="transmembrane region" description="Helical" evidence="1">
    <location>
        <begin position="12"/>
        <end position="33"/>
    </location>
</feature>
<dbReference type="EMBL" id="FNZN01000004">
    <property type="protein sequence ID" value="SEL64259.1"/>
    <property type="molecule type" value="Genomic_DNA"/>
</dbReference>
<dbReference type="InterPro" id="IPR021994">
    <property type="entry name" value="DUF3592"/>
</dbReference>
<keyword evidence="4" id="KW-1185">Reference proteome</keyword>
<dbReference type="OrthoDB" id="1179534at2"/>
<accession>A0A1H7RW60</accession>
<dbReference type="AlphaFoldDB" id="A0A1H7RW60"/>
<dbReference type="STRING" id="228957.SAMN04488008_104409"/>
<organism evidence="3 4">
    <name type="scientific">Maribacter orientalis</name>
    <dbReference type="NCBI Taxonomy" id="228957"/>
    <lineage>
        <taxon>Bacteria</taxon>
        <taxon>Pseudomonadati</taxon>
        <taxon>Bacteroidota</taxon>
        <taxon>Flavobacteriia</taxon>
        <taxon>Flavobacteriales</taxon>
        <taxon>Flavobacteriaceae</taxon>
        <taxon>Maribacter</taxon>
    </lineage>
</organism>
<dbReference type="Pfam" id="PF12158">
    <property type="entry name" value="DUF3592"/>
    <property type="match status" value="1"/>
</dbReference>
<name>A0A1H7RW60_9FLAO</name>
<dbReference type="Proteomes" id="UP000198990">
    <property type="component" value="Unassembled WGS sequence"/>
</dbReference>